<sequence>KDQFPSNIKISTYTELENLFRTATSLMSYIHETMRSMIAYMVQKQRREEICICFPEESLPKPGLRESRGVQYYITWYESLTDGISFCFILKTCNIYNDKKENKL</sequence>
<comment type="caution">
    <text evidence="1">The sequence shown here is derived from an EMBL/GenBank/DDBJ whole genome shotgun (WGS) entry which is preliminary data.</text>
</comment>
<dbReference type="Proteomes" id="UP000004810">
    <property type="component" value="Unassembled WGS sequence"/>
</dbReference>
<accession>J9ESJ8</accession>
<protein>
    <submittedName>
        <fullName evidence="1">Uncharacterized protein</fullName>
    </submittedName>
</protein>
<proteinExistence type="predicted"/>
<reference evidence="2" key="1">
    <citation type="submission" date="2012-08" db="EMBL/GenBank/DDBJ databases">
        <title>The Genome Sequence of Wuchereria bancrofti.</title>
        <authorList>
            <person name="Nutman T.B."/>
            <person name="Fink D.L."/>
            <person name="Russ C."/>
            <person name="Young S."/>
            <person name="Zeng Q."/>
            <person name="Koehrsen M."/>
            <person name="Alvarado L."/>
            <person name="Berlin A."/>
            <person name="Chapman S.B."/>
            <person name="Chen Z."/>
            <person name="Freedman E."/>
            <person name="Gellesch M."/>
            <person name="Goldberg J."/>
            <person name="Griggs A."/>
            <person name="Gujja S."/>
            <person name="Heilman E.R."/>
            <person name="Heiman D."/>
            <person name="Hepburn T."/>
            <person name="Howarth C."/>
            <person name="Jen D."/>
            <person name="Larson L."/>
            <person name="Lewis B."/>
            <person name="Mehta T."/>
            <person name="Park D."/>
            <person name="Pearson M."/>
            <person name="Roberts A."/>
            <person name="Saif S."/>
            <person name="Shea T."/>
            <person name="Shenoy N."/>
            <person name="Sisk P."/>
            <person name="Stolte C."/>
            <person name="Sykes S."/>
            <person name="Walk T."/>
            <person name="White J."/>
            <person name="Yandava C."/>
            <person name="Haas B."/>
            <person name="Henn M.R."/>
            <person name="Nusbaum C."/>
            <person name="Birren B."/>
        </authorList>
    </citation>
    <scope>NUCLEOTIDE SEQUENCE [LARGE SCALE GENOMIC DNA]</scope>
    <source>
        <strain evidence="2">NA</strain>
    </source>
</reference>
<evidence type="ECO:0000313" key="2">
    <source>
        <dbReference type="Proteomes" id="UP000004810"/>
    </source>
</evidence>
<gene>
    <name evidence="1" type="ORF">WUBG_03935</name>
</gene>
<organism evidence="1 2">
    <name type="scientific">Wuchereria bancrofti</name>
    <dbReference type="NCBI Taxonomy" id="6293"/>
    <lineage>
        <taxon>Eukaryota</taxon>
        <taxon>Metazoa</taxon>
        <taxon>Ecdysozoa</taxon>
        <taxon>Nematoda</taxon>
        <taxon>Chromadorea</taxon>
        <taxon>Rhabditida</taxon>
        <taxon>Spirurina</taxon>
        <taxon>Spiruromorpha</taxon>
        <taxon>Filarioidea</taxon>
        <taxon>Onchocercidae</taxon>
        <taxon>Wuchereria</taxon>
    </lineage>
</organism>
<name>J9ESJ8_WUCBA</name>
<dbReference type="EMBL" id="ADBV01001285">
    <property type="protein sequence ID" value="EJW85153.1"/>
    <property type="molecule type" value="Genomic_DNA"/>
</dbReference>
<evidence type="ECO:0000313" key="1">
    <source>
        <dbReference type="EMBL" id="EJW85153.1"/>
    </source>
</evidence>
<dbReference type="AlphaFoldDB" id="J9ESJ8"/>
<feature type="non-terminal residue" evidence="1">
    <location>
        <position position="1"/>
    </location>
</feature>